<organism evidence="4">
    <name type="scientific">Melanaphis sacchari</name>
    <dbReference type="NCBI Taxonomy" id="742174"/>
    <lineage>
        <taxon>Eukaryota</taxon>
        <taxon>Metazoa</taxon>
        <taxon>Ecdysozoa</taxon>
        <taxon>Arthropoda</taxon>
        <taxon>Hexapoda</taxon>
        <taxon>Insecta</taxon>
        <taxon>Pterygota</taxon>
        <taxon>Neoptera</taxon>
        <taxon>Paraneoptera</taxon>
        <taxon>Hemiptera</taxon>
        <taxon>Sternorrhyncha</taxon>
        <taxon>Aphidomorpha</taxon>
        <taxon>Aphidoidea</taxon>
        <taxon>Aphididae</taxon>
        <taxon>Aphidini</taxon>
        <taxon>Melanaphis</taxon>
    </lineage>
</organism>
<name>A0A2H8TLD1_9HEMI</name>
<dbReference type="InterPro" id="IPR007194">
    <property type="entry name" value="TRAPP_component"/>
</dbReference>
<dbReference type="PANTHER" id="PTHR12817:SF0">
    <property type="entry name" value="GEO08327P1"/>
    <property type="match status" value="1"/>
</dbReference>
<dbReference type="EMBL" id="GFXV01003152">
    <property type="protein sequence ID" value="MBW14957.1"/>
    <property type="molecule type" value="Transcribed_RNA"/>
</dbReference>
<accession>A0A2H8TLD1</accession>
<proteinExistence type="inferred from homology"/>
<dbReference type="Gene3D" id="3.30.1380.20">
    <property type="entry name" value="Trafficking protein particle complex subunit 3"/>
    <property type="match status" value="1"/>
</dbReference>
<comment type="similarity">
    <text evidence="2">Belongs to the TRAPP small subunits family. BET3 subfamily.</text>
</comment>
<dbReference type="AlphaFoldDB" id="A0A2H8TLD1"/>
<reference evidence="4" key="1">
    <citation type="submission" date="2017-10" db="EMBL/GenBank/DDBJ databases">
        <title>Transcriptome Assembly of Sugarcane Aphid Adults.</title>
        <authorList>
            <person name="Scully E.D."/>
            <person name="Palmer N.A."/>
            <person name="Geib S.M."/>
            <person name="Sarath G."/>
            <person name="Sattler S.E."/>
        </authorList>
    </citation>
    <scope>NUCLEOTIDE SEQUENCE</scope>
    <source>
        <tissue evidence="4">Whole body</tissue>
    </source>
</reference>
<gene>
    <name evidence="4" type="primary">TRAPPC6B_1</name>
    <name evidence="3" type="synonym">TRAPPC6B_0</name>
</gene>
<dbReference type="InterPro" id="IPR037992">
    <property type="entry name" value="TRAPPC6/Trs33"/>
</dbReference>
<dbReference type="SUPFAM" id="SSF111126">
    <property type="entry name" value="Ligand-binding domain in the NO signalling and Golgi transport"/>
    <property type="match status" value="1"/>
</dbReference>
<dbReference type="GO" id="GO:0005802">
    <property type="term" value="C:trans-Golgi network"/>
    <property type="evidence" value="ECO:0007669"/>
    <property type="project" value="TreeGrafter"/>
</dbReference>
<dbReference type="InterPro" id="IPR024096">
    <property type="entry name" value="NO_sig/Golgi_transp_ligand-bd"/>
</dbReference>
<evidence type="ECO:0000256" key="2">
    <source>
        <dbReference type="ARBA" id="ARBA00006218"/>
    </source>
</evidence>
<comment type="subcellular location">
    <subcellularLocation>
        <location evidence="1">Golgi apparatus</location>
        <location evidence="1">cis-Golgi network</location>
    </subcellularLocation>
</comment>
<dbReference type="OrthoDB" id="941624at2759"/>
<dbReference type="CDD" id="cd14944">
    <property type="entry name" value="TRAPPC6A_Trs33"/>
    <property type="match status" value="1"/>
</dbReference>
<dbReference type="GO" id="GO:0030008">
    <property type="term" value="C:TRAPP complex"/>
    <property type="evidence" value="ECO:0007669"/>
    <property type="project" value="TreeGrafter"/>
</dbReference>
<dbReference type="EMBL" id="GFXV01000056">
    <property type="protein sequence ID" value="MBW11861.1"/>
    <property type="molecule type" value="Transcribed_RNA"/>
</dbReference>
<protein>
    <submittedName>
        <fullName evidence="4">Trafficking protein particle complex subunit 6B</fullName>
    </submittedName>
</protein>
<evidence type="ECO:0000313" key="3">
    <source>
        <dbReference type="EMBL" id="MBW11861.1"/>
    </source>
</evidence>
<dbReference type="PANTHER" id="PTHR12817">
    <property type="entry name" value="TRAFFICKING PROTEIN PARTICLE COMPLEX SUBUNIT 6B"/>
    <property type="match status" value="1"/>
</dbReference>
<dbReference type="GO" id="GO:0006888">
    <property type="term" value="P:endoplasmic reticulum to Golgi vesicle-mediated transport"/>
    <property type="evidence" value="ECO:0007669"/>
    <property type="project" value="TreeGrafter"/>
</dbReference>
<dbReference type="GO" id="GO:0005801">
    <property type="term" value="C:cis-Golgi network"/>
    <property type="evidence" value="ECO:0007669"/>
    <property type="project" value="TreeGrafter"/>
</dbReference>
<dbReference type="Pfam" id="PF04051">
    <property type="entry name" value="TRAPP"/>
    <property type="match status" value="1"/>
</dbReference>
<sequence length="156" mass="18015">MSAEDVLFDMLHSEIVSYLVSKSAEDEDISILEHLGYSCGWRLIERITKELPRYKEELEVLKFICTDFWSCVYKKQVDNLRTNHQGVYVLHDNEFRFFSKLSNSTQYLKSAPKYATFTCGLIRGALENFGISSIVTVEIIRMPSCKFHIQVLPSSS</sequence>
<evidence type="ECO:0000313" key="4">
    <source>
        <dbReference type="EMBL" id="MBW14957.1"/>
    </source>
</evidence>
<evidence type="ECO:0000256" key="1">
    <source>
        <dbReference type="ARBA" id="ARBA00004222"/>
    </source>
</evidence>